<dbReference type="Pfam" id="PF00046">
    <property type="entry name" value="Homeodomain"/>
    <property type="match status" value="1"/>
</dbReference>
<dbReference type="InterPro" id="IPR001356">
    <property type="entry name" value="HD"/>
</dbReference>
<evidence type="ECO:0000256" key="6">
    <source>
        <dbReference type="ARBA" id="ARBA00023125"/>
    </source>
</evidence>
<evidence type="ECO:0000256" key="11">
    <source>
        <dbReference type="RuleBase" id="RU000682"/>
    </source>
</evidence>
<evidence type="ECO:0000256" key="4">
    <source>
        <dbReference type="ARBA" id="ARBA00022833"/>
    </source>
</evidence>
<keyword evidence="8 9" id="KW-0539">Nucleus</keyword>
<dbReference type="PANTHER" id="PTHR24208">
    <property type="entry name" value="LIM/HOMEOBOX PROTEIN LHX"/>
    <property type="match status" value="1"/>
</dbReference>
<feature type="domain" description="Homeobox" evidence="14">
    <location>
        <begin position="278"/>
        <end position="338"/>
    </location>
</feature>
<protein>
    <submittedName>
        <fullName evidence="15">LIM/homeobox protein Lhx6</fullName>
    </submittedName>
</protein>
<dbReference type="GO" id="GO:0005634">
    <property type="term" value="C:nucleus"/>
    <property type="evidence" value="ECO:0007669"/>
    <property type="project" value="UniProtKB-SubCell"/>
</dbReference>
<dbReference type="PANTHER" id="PTHR24208:SF127">
    <property type="entry name" value="LIM_HOMEOBOX PROTEIN AWH"/>
    <property type="match status" value="1"/>
</dbReference>
<dbReference type="Gene3D" id="2.10.110.10">
    <property type="entry name" value="Cysteine Rich Protein"/>
    <property type="match status" value="2"/>
</dbReference>
<evidence type="ECO:0000256" key="5">
    <source>
        <dbReference type="ARBA" id="ARBA00023038"/>
    </source>
</evidence>
<dbReference type="InterPro" id="IPR001781">
    <property type="entry name" value="Znf_LIM"/>
</dbReference>
<keyword evidence="2 10" id="KW-0479">Metal-binding</keyword>
<dbReference type="InterPro" id="IPR050453">
    <property type="entry name" value="LIM_Homeobox_TF"/>
</dbReference>
<comment type="caution">
    <text evidence="15">The sequence shown here is derived from an EMBL/GenBank/DDBJ whole genome shotgun (WGS) entry which is preliminary data.</text>
</comment>
<comment type="subcellular location">
    <subcellularLocation>
        <location evidence="1 9 11">Nucleus</location>
    </subcellularLocation>
</comment>
<dbReference type="InterPro" id="IPR009057">
    <property type="entry name" value="Homeodomain-like_sf"/>
</dbReference>
<feature type="region of interest" description="Disordered" evidence="12">
    <location>
        <begin position="249"/>
        <end position="277"/>
    </location>
</feature>
<dbReference type="EMBL" id="JBJKFK010000918">
    <property type="protein sequence ID" value="KAL3314738.1"/>
    <property type="molecule type" value="Genomic_DNA"/>
</dbReference>
<name>A0ABD2Q567_9PLAT</name>
<evidence type="ECO:0000259" key="13">
    <source>
        <dbReference type="PROSITE" id="PS50023"/>
    </source>
</evidence>
<evidence type="ECO:0000259" key="14">
    <source>
        <dbReference type="PROSITE" id="PS50071"/>
    </source>
</evidence>
<organism evidence="15 16">
    <name type="scientific">Cichlidogyrus casuarinus</name>
    <dbReference type="NCBI Taxonomy" id="1844966"/>
    <lineage>
        <taxon>Eukaryota</taxon>
        <taxon>Metazoa</taxon>
        <taxon>Spiralia</taxon>
        <taxon>Lophotrochozoa</taxon>
        <taxon>Platyhelminthes</taxon>
        <taxon>Monogenea</taxon>
        <taxon>Monopisthocotylea</taxon>
        <taxon>Dactylogyridea</taxon>
        <taxon>Ancyrocephalidae</taxon>
        <taxon>Cichlidogyrus</taxon>
    </lineage>
</organism>
<keyword evidence="5 10" id="KW-0440">LIM domain</keyword>
<evidence type="ECO:0000256" key="8">
    <source>
        <dbReference type="ARBA" id="ARBA00023242"/>
    </source>
</evidence>
<evidence type="ECO:0000256" key="7">
    <source>
        <dbReference type="ARBA" id="ARBA00023155"/>
    </source>
</evidence>
<evidence type="ECO:0000256" key="2">
    <source>
        <dbReference type="ARBA" id="ARBA00022723"/>
    </source>
</evidence>
<dbReference type="Gene3D" id="1.10.10.60">
    <property type="entry name" value="Homeodomain-like"/>
    <property type="match status" value="1"/>
</dbReference>
<evidence type="ECO:0000256" key="12">
    <source>
        <dbReference type="SAM" id="MobiDB-lite"/>
    </source>
</evidence>
<dbReference type="PROSITE" id="PS00478">
    <property type="entry name" value="LIM_DOMAIN_1"/>
    <property type="match status" value="1"/>
</dbReference>
<dbReference type="SUPFAM" id="SSF46689">
    <property type="entry name" value="Homeodomain-like"/>
    <property type="match status" value="1"/>
</dbReference>
<feature type="DNA-binding region" description="Homeobox" evidence="9">
    <location>
        <begin position="280"/>
        <end position="339"/>
    </location>
</feature>
<proteinExistence type="predicted"/>
<gene>
    <name evidence="15" type="primary">LHX6</name>
    <name evidence="15" type="ORF">Ciccas_006639</name>
</gene>
<dbReference type="PROSITE" id="PS50023">
    <property type="entry name" value="LIM_DOMAIN_2"/>
    <property type="match status" value="1"/>
</dbReference>
<dbReference type="CDD" id="cd00086">
    <property type="entry name" value="homeodomain"/>
    <property type="match status" value="1"/>
</dbReference>
<evidence type="ECO:0000256" key="1">
    <source>
        <dbReference type="ARBA" id="ARBA00004123"/>
    </source>
</evidence>
<dbReference type="GO" id="GO:0003677">
    <property type="term" value="F:DNA binding"/>
    <property type="evidence" value="ECO:0007669"/>
    <property type="project" value="UniProtKB-UniRule"/>
</dbReference>
<keyword evidence="6 9" id="KW-0238">DNA-binding</keyword>
<evidence type="ECO:0000313" key="16">
    <source>
        <dbReference type="Proteomes" id="UP001626550"/>
    </source>
</evidence>
<dbReference type="FunFam" id="1.10.10.60:FF:000027">
    <property type="entry name" value="LIM/homeobox protein Lhx9"/>
    <property type="match status" value="1"/>
</dbReference>
<evidence type="ECO:0000313" key="15">
    <source>
        <dbReference type="EMBL" id="KAL3314738.1"/>
    </source>
</evidence>
<reference evidence="15 16" key="1">
    <citation type="submission" date="2024-11" db="EMBL/GenBank/DDBJ databases">
        <title>Adaptive evolution of stress response genes in parasites aligns with host niche diversity.</title>
        <authorList>
            <person name="Hahn C."/>
            <person name="Resl P."/>
        </authorList>
    </citation>
    <scope>NUCLEOTIDE SEQUENCE [LARGE SCALE GENOMIC DNA]</scope>
    <source>
        <strain evidence="15">EGGRZ-B1_66</strain>
        <tissue evidence="15">Body</tissue>
    </source>
</reference>
<evidence type="ECO:0000256" key="9">
    <source>
        <dbReference type="PROSITE-ProRule" id="PRU00108"/>
    </source>
</evidence>
<dbReference type="GO" id="GO:0046872">
    <property type="term" value="F:metal ion binding"/>
    <property type="evidence" value="ECO:0007669"/>
    <property type="project" value="UniProtKB-KW"/>
</dbReference>
<dbReference type="PROSITE" id="PS50071">
    <property type="entry name" value="HOMEOBOX_2"/>
    <property type="match status" value="1"/>
</dbReference>
<feature type="domain" description="LIM zinc-binding" evidence="13">
    <location>
        <begin position="104"/>
        <end position="168"/>
    </location>
</feature>
<keyword evidence="7 9" id="KW-0371">Homeobox</keyword>
<evidence type="ECO:0000256" key="10">
    <source>
        <dbReference type="PROSITE-ProRule" id="PRU00125"/>
    </source>
</evidence>
<keyword evidence="3" id="KW-0677">Repeat</keyword>
<dbReference type="Pfam" id="PF00412">
    <property type="entry name" value="LIM"/>
    <property type="match status" value="2"/>
</dbReference>
<dbReference type="Proteomes" id="UP001626550">
    <property type="component" value="Unassembled WGS sequence"/>
</dbReference>
<dbReference type="SMART" id="SM00389">
    <property type="entry name" value="HOX"/>
    <property type="match status" value="1"/>
</dbReference>
<keyword evidence="4 10" id="KW-0862">Zinc</keyword>
<accession>A0ABD2Q567</accession>
<dbReference type="AlphaFoldDB" id="A0ABD2Q567"/>
<sequence>MSRRSGVSEINPAALLPQIEMVYGSEAEVDQICQACLQPLRSRYVLSLEKGPTAAESKRAELYHPKCLTCASCHAKLEDLVEKRCFVREKSQQVLCPSCYLKSSRCFKCLGPMDPATWAFKLRSNSFHLSCFTCSKCGRQLCQGEKCKFEEENRLLFCAEHISFDEGNMSFRHELLDEKLPISTILDSTDAALLTPTTPTYIGLSVFQRDDTAEVDERLNQLEYELRSSDAENLDERIIFDELEGTQNTSHTKYKHEGSIGSQSNRRRGPCSGAVLGPKTKRIRTSFTPDQLGILQANFDLEANPDGQELERIASSASLNKRVTQVWFQNARARKKKSERQGNLDFLYNTIGTELLPSRPEQHPESVLDDQANVI</sequence>
<dbReference type="SMART" id="SM00132">
    <property type="entry name" value="LIM"/>
    <property type="match status" value="2"/>
</dbReference>
<dbReference type="CDD" id="cd08368">
    <property type="entry name" value="LIM"/>
    <property type="match status" value="1"/>
</dbReference>
<keyword evidence="16" id="KW-1185">Reference proteome</keyword>
<evidence type="ECO:0000256" key="3">
    <source>
        <dbReference type="ARBA" id="ARBA00022737"/>
    </source>
</evidence>